<accession>A0ABN1U5H5</accession>
<dbReference type="SUPFAM" id="SSF51735">
    <property type="entry name" value="NAD(P)-binding Rossmann-fold domains"/>
    <property type="match status" value="1"/>
</dbReference>
<dbReference type="PANTHER" id="PTHR48079">
    <property type="entry name" value="PROTEIN YEEZ"/>
    <property type="match status" value="1"/>
</dbReference>
<dbReference type="Proteomes" id="UP001499987">
    <property type="component" value="Unassembled WGS sequence"/>
</dbReference>
<organism evidence="2 3">
    <name type="scientific">Kitasatospora arboriphila</name>
    <dbReference type="NCBI Taxonomy" id="258052"/>
    <lineage>
        <taxon>Bacteria</taxon>
        <taxon>Bacillati</taxon>
        <taxon>Actinomycetota</taxon>
        <taxon>Actinomycetes</taxon>
        <taxon>Kitasatosporales</taxon>
        <taxon>Streptomycetaceae</taxon>
        <taxon>Kitasatospora</taxon>
    </lineage>
</organism>
<feature type="domain" description="Thioester reductase (TE)" evidence="1">
    <location>
        <begin position="10"/>
        <end position="241"/>
    </location>
</feature>
<protein>
    <recommendedName>
        <fullName evidence="1">Thioester reductase (TE) domain-containing protein</fullName>
    </recommendedName>
</protein>
<gene>
    <name evidence="2" type="ORF">GCM10009663_71520</name>
</gene>
<dbReference type="Pfam" id="PF07993">
    <property type="entry name" value="NAD_binding_4"/>
    <property type="match status" value="1"/>
</dbReference>
<keyword evidence="3" id="KW-1185">Reference proteome</keyword>
<reference evidence="2 3" key="1">
    <citation type="journal article" date="2019" name="Int. J. Syst. Evol. Microbiol.">
        <title>The Global Catalogue of Microorganisms (GCM) 10K type strain sequencing project: providing services to taxonomists for standard genome sequencing and annotation.</title>
        <authorList>
            <consortium name="The Broad Institute Genomics Platform"/>
            <consortium name="The Broad Institute Genome Sequencing Center for Infectious Disease"/>
            <person name="Wu L."/>
            <person name="Ma J."/>
        </authorList>
    </citation>
    <scope>NUCLEOTIDE SEQUENCE [LARGE SCALE GENOMIC DNA]</scope>
    <source>
        <strain evidence="2 3">JCM 13002</strain>
    </source>
</reference>
<dbReference type="Gene3D" id="3.40.50.720">
    <property type="entry name" value="NAD(P)-binding Rossmann-like Domain"/>
    <property type="match status" value="1"/>
</dbReference>
<sequence length="363" mass="38591">MSSPGTLVLGATGFIGRWYVLELLTRGEHVAVGLRGGAARDGELRSWLTARGAAPDAVAERLTTVAADITRPGLALPTADAHRLEGVRDVVNLAARYAFGLTRDEARAANVDGAIHPLHWAAGRPELRRLVHLSGYRVGRSAGQHHPLPAADADRLYRELGAYEASKTEGDIAVRTLAPRLGVPLTVVNPGAVIGHSRTGEAGQYLGLATLVEQLWERRLPALAGTRRTVVPVVAVDHLAAFLAEVPHHDREPLHLHTVLDPATPPLPELVALAAERLGLRPPRMVLPVGLVRRLPRALTGVDPETLSFLAEDTYDTASAAALERAAGLTHPPVQRLVQDWAARLVADRFPGAAVPSAPAASP</sequence>
<dbReference type="RefSeq" id="WP_344627917.1">
    <property type="nucleotide sequence ID" value="NZ_BAAALD010000126.1"/>
</dbReference>
<dbReference type="PANTHER" id="PTHR48079:SF6">
    <property type="entry name" value="NAD(P)-BINDING DOMAIN-CONTAINING PROTEIN-RELATED"/>
    <property type="match status" value="1"/>
</dbReference>
<dbReference type="InterPro" id="IPR013120">
    <property type="entry name" value="FAR_NAD-bd"/>
</dbReference>
<comment type="caution">
    <text evidence="2">The sequence shown here is derived from an EMBL/GenBank/DDBJ whole genome shotgun (WGS) entry which is preliminary data.</text>
</comment>
<dbReference type="EMBL" id="BAAALD010000126">
    <property type="protein sequence ID" value="GAA1121619.1"/>
    <property type="molecule type" value="Genomic_DNA"/>
</dbReference>
<evidence type="ECO:0000313" key="2">
    <source>
        <dbReference type="EMBL" id="GAA1121619.1"/>
    </source>
</evidence>
<name>A0ABN1U5H5_9ACTN</name>
<proteinExistence type="predicted"/>
<evidence type="ECO:0000259" key="1">
    <source>
        <dbReference type="Pfam" id="PF07993"/>
    </source>
</evidence>
<evidence type="ECO:0000313" key="3">
    <source>
        <dbReference type="Proteomes" id="UP001499987"/>
    </source>
</evidence>
<dbReference type="InterPro" id="IPR036291">
    <property type="entry name" value="NAD(P)-bd_dom_sf"/>
</dbReference>
<dbReference type="InterPro" id="IPR051783">
    <property type="entry name" value="NAD(P)-dependent_oxidoreduct"/>
</dbReference>